<dbReference type="PROSITE" id="PS50043">
    <property type="entry name" value="HTH_LUXR_2"/>
    <property type="match status" value="1"/>
</dbReference>
<dbReference type="STRING" id="1122198.SAMN02745729_101124"/>
<evidence type="ECO:0000313" key="5">
    <source>
        <dbReference type="EMBL" id="SDZ97668.1"/>
    </source>
</evidence>
<dbReference type="EMBL" id="FNRJ01000001">
    <property type="protein sequence ID" value="SDZ97668.1"/>
    <property type="molecule type" value="Genomic_DNA"/>
</dbReference>
<dbReference type="PANTHER" id="PTHR44688">
    <property type="entry name" value="DNA-BINDING TRANSCRIPTIONAL ACTIVATOR DEVR_DOSR"/>
    <property type="match status" value="1"/>
</dbReference>
<dbReference type="Proteomes" id="UP000242469">
    <property type="component" value="Unassembled WGS sequence"/>
</dbReference>
<dbReference type="SUPFAM" id="SSF46894">
    <property type="entry name" value="C-terminal effector domain of the bipartite response regulators"/>
    <property type="match status" value="1"/>
</dbReference>
<feature type="domain" description="HTH luxR-type" evidence="4">
    <location>
        <begin position="134"/>
        <end position="199"/>
    </location>
</feature>
<dbReference type="GO" id="GO:0006355">
    <property type="term" value="P:regulation of DNA-templated transcription"/>
    <property type="evidence" value="ECO:0007669"/>
    <property type="project" value="InterPro"/>
</dbReference>
<dbReference type="InterPro" id="IPR016032">
    <property type="entry name" value="Sig_transdc_resp-reg_C-effctor"/>
</dbReference>
<evidence type="ECO:0000256" key="1">
    <source>
        <dbReference type="ARBA" id="ARBA00023015"/>
    </source>
</evidence>
<keyword evidence="6" id="KW-1185">Reference proteome</keyword>
<sequence length="202" mass="22709">MELFVWSERKDIRERWQTQLATSAVLDLNSGSLLKLPNGAVLLLHWSALDSKQRQELIARSHDLRLVALVDTPSDQEGIELLQEGFRGYANTFIQGALLTELVMAVGRGDIWAGPELLQRLLRRLLQQSQPSADVPDLWSLSERESQVMAALKRGESNKEIARELNITERTVKAHVSAILEKAGARDRIDLILKANGQVYPH</sequence>
<dbReference type="Pfam" id="PF00196">
    <property type="entry name" value="GerE"/>
    <property type="match status" value="1"/>
</dbReference>
<keyword evidence="2" id="KW-0238">DNA-binding</keyword>
<dbReference type="Gene3D" id="3.40.50.2300">
    <property type="match status" value="1"/>
</dbReference>
<accession>A0A1H3XGI1</accession>
<dbReference type="SMART" id="SM00421">
    <property type="entry name" value="HTH_LUXR"/>
    <property type="match status" value="1"/>
</dbReference>
<dbReference type="CDD" id="cd06170">
    <property type="entry name" value="LuxR_C_like"/>
    <property type="match status" value="1"/>
</dbReference>
<keyword evidence="1" id="KW-0805">Transcription regulation</keyword>
<dbReference type="PRINTS" id="PR00038">
    <property type="entry name" value="HTHLUXR"/>
</dbReference>
<organism evidence="5 6">
    <name type="scientific">Marinobacterium iners DSM 11526</name>
    <dbReference type="NCBI Taxonomy" id="1122198"/>
    <lineage>
        <taxon>Bacteria</taxon>
        <taxon>Pseudomonadati</taxon>
        <taxon>Pseudomonadota</taxon>
        <taxon>Gammaproteobacteria</taxon>
        <taxon>Oceanospirillales</taxon>
        <taxon>Oceanospirillaceae</taxon>
        <taxon>Marinobacterium</taxon>
    </lineage>
</organism>
<dbReference type="AlphaFoldDB" id="A0A1H3XGI1"/>
<name>A0A1H3XGI1_9GAMM</name>
<evidence type="ECO:0000256" key="3">
    <source>
        <dbReference type="ARBA" id="ARBA00023163"/>
    </source>
</evidence>
<reference evidence="6" key="1">
    <citation type="submission" date="2016-10" db="EMBL/GenBank/DDBJ databases">
        <authorList>
            <person name="Varghese N."/>
            <person name="Submissions S."/>
        </authorList>
    </citation>
    <scope>NUCLEOTIDE SEQUENCE [LARGE SCALE GENOMIC DNA]</scope>
    <source>
        <strain evidence="6">DSM 11526</strain>
    </source>
</reference>
<gene>
    <name evidence="5" type="ORF">SAMN02745729_101124</name>
</gene>
<proteinExistence type="predicted"/>
<dbReference type="PANTHER" id="PTHR44688:SF16">
    <property type="entry name" value="DNA-BINDING TRANSCRIPTIONAL ACTIVATOR DEVR_DOSR"/>
    <property type="match status" value="1"/>
</dbReference>
<dbReference type="PROSITE" id="PS00622">
    <property type="entry name" value="HTH_LUXR_1"/>
    <property type="match status" value="1"/>
</dbReference>
<evidence type="ECO:0000259" key="4">
    <source>
        <dbReference type="PROSITE" id="PS50043"/>
    </source>
</evidence>
<protein>
    <submittedName>
        <fullName evidence="5">Regulatory protein, luxR family</fullName>
    </submittedName>
</protein>
<dbReference type="RefSeq" id="WP_091821453.1">
    <property type="nucleotide sequence ID" value="NZ_FNRJ01000001.1"/>
</dbReference>
<evidence type="ECO:0000313" key="6">
    <source>
        <dbReference type="Proteomes" id="UP000242469"/>
    </source>
</evidence>
<evidence type="ECO:0000256" key="2">
    <source>
        <dbReference type="ARBA" id="ARBA00023125"/>
    </source>
</evidence>
<dbReference type="InterPro" id="IPR000792">
    <property type="entry name" value="Tscrpt_reg_LuxR_C"/>
</dbReference>
<dbReference type="OrthoDB" id="9794397at2"/>
<dbReference type="GO" id="GO:0003677">
    <property type="term" value="F:DNA binding"/>
    <property type="evidence" value="ECO:0007669"/>
    <property type="project" value="UniProtKB-KW"/>
</dbReference>
<keyword evidence="3" id="KW-0804">Transcription</keyword>